<dbReference type="Gene3D" id="3.40.50.1820">
    <property type="entry name" value="alpha/beta hydrolase"/>
    <property type="match status" value="1"/>
</dbReference>
<gene>
    <name evidence="3" type="ORF">E7Z75_09910</name>
</gene>
<dbReference type="Pfam" id="PF12146">
    <property type="entry name" value="Hydrolase_4"/>
    <property type="match status" value="1"/>
</dbReference>
<dbReference type="InterPro" id="IPR050261">
    <property type="entry name" value="FrsA_esterase"/>
</dbReference>
<dbReference type="PANTHER" id="PTHR22946">
    <property type="entry name" value="DIENELACTONE HYDROLASE DOMAIN-CONTAINING PROTEIN-RELATED"/>
    <property type="match status" value="1"/>
</dbReference>
<dbReference type="PANTHER" id="PTHR22946:SF9">
    <property type="entry name" value="POLYKETIDE TRANSFERASE AF380"/>
    <property type="match status" value="1"/>
</dbReference>
<name>A0A8T3VPL9_METOL</name>
<dbReference type="InterPro" id="IPR029058">
    <property type="entry name" value="AB_hydrolase_fold"/>
</dbReference>
<accession>A0A8T3VPL9</accession>
<evidence type="ECO:0000256" key="1">
    <source>
        <dbReference type="ARBA" id="ARBA00022801"/>
    </source>
</evidence>
<protein>
    <submittedName>
        <fullName evidence="3">Alpha/beta fold hydrolase</fullName>
    </submittedName>
</protein>
<dbReference type="InterPro" id="IPR022742">
    <property type="entry name" value="Hydrolase_4"/>
</dbReference>
<evidence type="ECO:0000313" key="4">
    <source>
        <dbReference type="Proteomes" id="UP000732619"/>
    </source>
</evidence>
<dbReference type="SUPFAM" id="SSF53474">
    <property type="entry name" value="alpha/beta-Hydrolases"/>
    <property type="match status" value="1"/>
</dbReference>
<proteinExistence type="predicted"/>
<organism evidence="3 4">
    <name type="scientific">Methanobrevibacter olleyae</name>
    <dbReference type="NCBI Taxonomy" id="294671"/>
    <lineage>
        <taxon>Archaea</taxon>
        <taxon>Methanobacteriati</taxon>
        <taxon>Methanobacteriota</taxon>
        <taxon>Methanomada group</taxon>
        <taxon>Methanobacteria</taxon>
        <taxon>Methanobacteriales</taxon>
        <taxon>Methanobacteriaceae</taxon>
        <taxon>Methanobrevibacter</taxon>
    </lineage>
</organism>
<dbReference type="Proteomes" id="UP000732619">
    <property type="component" value="Unassembled WGS sequence"/>
</dbReference>
<evidence type="ECO:0000313" key="3">
    <source>
        <dbReference type="EMBL" id="MBE6513434.1"/>
    </source>
</evidence>
<feature type="domain" description="Serine aminopeptidase S33" evidence="2">
    <location>
        <begin position="28"/>
        <end position="155"/>
    </location>
</feature>
<keyword evidence="1 3" id="KW-0378">Hydrolase</keyword>
<comment type="caution">
    <text evidence="3">The sequence shown here is derived from an EMBL/GenBank/DDBJ whole genome shotgun (WGS) entry which is preliminary data.</text>
</comment>
<sequence>MIEELSYTLNHEKIYGKIYKTEKEGKQPILILSHGLSLDHTLMMPYAEKLYKKGINTYIYDFRGGGYNGKSDGKISDMTIDTEKDDLNFIIDSLKKEDFVDEEQIYVGGHSQGGLVSSLVAPTRNDIKALFLFAPAYEIPDDMKEKDNPSQMNVLNLMPEYLGEKYINCAINIDVFEEIKGFTGDVYIFHGVEDKRVPVEYSIKADKVYENSVVYLYEEGEHRFSDEIKDDVVEIISEKIL</sequence>
<dbReference type="GO" id="GO:0016788">
    <property type="term" value="F:hydrolase activity, acting on ester bonds"/>
    <property type="evidence" value="ECO:0007669"/>
    <property type="project" value="UniProtKB-ARBA"/>
</dbReference>
<evidence type="ECO:0000259" key="2">
    <source>
        <dbReference type="Pfam" id="PF12146"/>
    </source>
</evidence>
<reference evidence="3" key="1">
    <citation type="submission" date="2019-04" db="EMBL/GenBank/DDBJ databases">
        <title>Evolution of Biomass-Degrading Anaerobic Consortia Revealed by Metagenomics.</title>
        <authorList>
            <person name="Peng X."/>
        </authorList>
    </citation>
    <scope>NUCLEOTIDE SEQUENCE</scope>
    <source>
        <strain evidence="3">SIG14</strain>
    </source>
</reference>
<dbReference type="AlphaFoldDB" id="A0A8T3VPL9"/>
<dbReference type="EMBL" id="SUTG01000093">
    <property type="protein sequence ID" value="MBE6513434.1"/>
    <property type="molecule type" value="Genomic_DNA"/>
</dbReference>